<keyword evidence="5 7" id="KW-1133">Transmembrane helix</keyword>
<gene>
    <name evidence="9" type="ORF">CIPAW_03G081000</name>
</gene>
<organism evidence="9 10">
    <name type="scientific">Carya illinoinensis</name>
    <name type="common">Pecan</name>
    <dbReference type="NCBI Taxonomy" id="32201"/>
    <lineage>
        <taxon>Eukaryota</taxon>
        <taxon>Viridiplantae</taxon>
        <taxon>Streptophyta</taxon>
        <taxon>Embryophyta</taxon>
        <taxon>Tracheophyta</taxon>
        <taxon>Spermatophyta</taxon>
        <taxon>Magnoliopsida</taxon>
        <taxon>eudicotyledons</taxon>
        <taxon>Gunneridae</taxon>
        <taxon>Pentapetalae</taxon>
        <taxon>rosids</taxon>
        <taxon>fabids</taxon>
        <taxon>Fagales</taxon>
        <taxon>Juglandaceae</taxon>
        <taxon>Carya</taxon>
    </lineage>
</organism>
<feature type="domain" description="Amino acid transporter transmembrane" evidence="8">
    <location>
        <begin position="4"/>
        <end position="245"/>
    </location>
</feature>
<keyword evidence="10" id="KW-1185">Reference proteome</keyword>
<keyword evidence="4" id="KW-0029">Amino-acid transport</keyword>
<dbReference type="Proteomes" id="UP000811609">
    <property type="component" value="Chromosome 3"/>
</dbReference>
<comment type="caution">
    <text evidence="9">The sequence shown here is derived from an EMBL/GenBank/DDBJ whole genome shotgun (WGS) entry which is preliminary data.</text>
</comment>
<dbReference type="GO" id="GO:0015179">
    <property type="term" value="F:L-amino acid transmembrane transporter activity"/>
    <property type="evidence" value="ECO:0007669"/>
    <property type="project" value="TreeGrafter"/>
</dbReference>
<evidence type="ECO:0000256" key="1">
    <source>
        <dbReference type="ARBA" id="ARBA00004141"/>
    </source>
</evidence>
<evidence type="ECO:0000256" key="6">
    <source>
        <dbReference type="ARBA" id="ARBA00023136"/>
    </source>
</evidence>
<evidence type="ECO:0000256" key="2">
    <source>
        <dbReference type="ARBA" id="ARBA00022448"/>
    </source>
</evidence>
<sequence>MGDAFGKYGKTLLQICVIINNIGVLIVYMIIIGDVLSGTSSSGVHHAGVLEGWFGDHWWNGRTFILFITTICILAPLACFKRIDSLRYTSALSVALAVVFLVITIGISIMKLISGGIMMPRLLPDVTDLTSFFKLFTVVPVLVTAYICHYNVHSIDNELEDSTQIKAVVQTSLALCSSVYMMTSFFGFLLFGDATLDDVLANFDTNLGIPYGSLLNDAVRVSYAAHLMLVQISYPAFGMLSNSLERPLLSVSGSFFLLPLLLGIITT</sequence>
<accession>A0A8T1QZV3</accession>
<keyword evidence="6 7" id="KW-0472">Membrane</keyword>
<comment type="subcellular location">
    <subcellularLocation>
        <location evidence="1">Membrane</location>
        <topology evidence="1">Multi-pass membrane protein</topology>
    </subcellularLocation>
</comment>
<evidence type="ECO:0000259" key="8">
    <source>
        <dbReference type="Pfam" id="PF01490"/>
    </source>
</evidence>
<dbReference type="PANTHER" id="PTHR22950:SF643">
    <property type="entry name" value="AMINO ACID TRANSPORTER AVT6A"/>
    <property type="match status" value="1"/>
</dbReference>
<evidence type="ECO:0000256" key="7">
    <source>
        <dbReference type="SAM" id="Phobius"/>
    </source>
</evidence>
<proteinExistence type="predicted"/>
<dbReference type="InterPro" id="IPR013057">
    <property type="entry name" value="AA_transpt_TM"/>
</dbReference>
<dbReference type="AlphaFoldDB" id="A0A8T1QZV3"/>
<feature type="transmembrane region" description="Helical" evidence="7">
    <location>
        <begin position="173"/>
        <end position="192"/>
    </location>
</feature>
<feature type="transmembrane region" description="Helical" evidence="7">
    <location>
        <begin position="133"/>
        <end position="152"/>
    </location>
</feature>
<evidence type="ECO:0000256" key="3">
    <source>
        <dbReference type="ARBA" id="ARBA00022692"/>
    </source>
</evidence>
<feature type="transmembrane region" description="Helical" evidence="7">
    <location>
        <begin position="92"/>
        <end position="113"/>
    </location>
</feature>
<feature type="transmembrane region" description="Helical" evidence="7">
    <location>
        <begin position="12"/>
        <end position="32"/>
    </location>
</feature>
<feature type="transmembrane region" description="Helical" evidence="7">
    <location>
        <begin position="63"/>
        <end position="80"/>
    </location>
</feature>
<keyword evidence="3 7" id="KW-0812">Transmembrane</keyword>
<protein>
    <recommendedName>
        <fullName evidence="8">Amino acid transporter transmembrane domain-containing protein</fullName>
    </recommendedName>
</protein>
<dbReference type="PANTHER" id="PTHR22950">
    <property type="entry name" value="AMINO ACID TRANSPORTER"/>
    <property type="match status" value="1"/>
</dbReference>
<evidence type="ECO:0000313" key="10">
    <source>
        <dbReference type="Proteomes" id="UP000811609"/>
    </source>
</evidence>
<reference evidence="9" key="1">
    <citation type="submission" date="2020-12" db="EMBL/GenBank/DDBJ databases">
        <title>WGS assembly of Carya illinoinensis cv. Pawnee.</title>
        <authorList>
            <person name="Platts A."/>
            <person name="Shu S."/>
            <person name="Wright S."/>
            <person name="Barry K."/>
            <person name="Edger P."/>
            <person name="Pires J.C."/>
            <person name="Schmutz J."/>
        </authorList>
    </citation>
    <scope>NUCLEOTIDE SEQUENCE</scope>
    <source>
        <tissue evidence="9">Leaf</tissue>
    </source>
</reference>
<keyword evidence="2" id="KW-0813">Transport</keyword>
<dbReference type="Pfam" id="PF01490">
    <property type="entry name" value="Aa_trans"/>
    <property type="match status" value="1"/>
</dbReference>
<evidence type="ECO:0000313" key="9">
    <source>
        <dbReference type="EMBL" id="KAG6660086.1"/>
    </source>
</evidence>
<name>A0A8T1QZV3_CARIL</name>
<feature type="transmembrane region" description="Helical" evidence="7">
    <location>
        <begin position="247"/>
        <end position="265"/>
    </location>
</feature>
<dbReference type="GO" id="GO:0031090">
    <property type="term" value="C:organelle membrane"/>
    <property type="evidence" value="ECO:0007669"/>
    <property type="project" value="UniProtKB-ARBA"/>
</dbReference>
<evidence type="ECO:0000256" key="5">
    <source>
        <dbReference type="ARBA" id="ARBA00022989"/>
    </source>
</evidence>
<dbReference type="EMBL" id="CM031811">
    <property type="protein sequence ID" value="KAG6660086.1"/>
    <property type="molecule type" value="Genomic_DNA"/>
</dbReference>
<evidence type="ECO:0000256" key="4">
    <source>
        <dbReference type="ARBA" id="ARBA00022970"/>
    </source>
</evidence>